<dbReference type="Proteomes" id="UP001316384">
    <property type="component" value="Chromosome"/>
</dbReference>
<dbReference type="Gene3D" id="1.25.40.10">
    <property type="entry name" value="Tetratricopeptide repeat domain"/>
    <property type="match status" value="1"/>
</dbReference>
<reference evidence="3 4" key="1">
    <citation type="submission" date="2022-07" db="EMBL/GenBank/DDBJ databases">
        <title>Novel species in genus cellulomonas.</title>
        <authorList>
            <person name="Ye L."/>
        </authorList>
    </citation>
    <scope>NUCLEOTIDE SEQUENCE [LARGE SCALE GENOMIC DNA]</scope>
    <source>
        <strain evidence="4">zg-B89</strain>
    </source>
</reference>
<dbReference type="RefSeq" id="WP_227576147.1">
    <property type="nucleotide sequence ID" value="NZ_CP101987.1"/>
</dbReference>
<evidence type="ECO:0000313" key="4">
    <source>
        <dbReference type="Proteomes" id="UP001316384"/>
    </source>
</evidence>
<accession>A0ABY5KKE1</accession>
<keyword evidence="4" id="KW-1185">Reference proteome</keyword>
<gene>
    <name evidence="3" type="ORF">NP048_13505</name>
</gene>
<organism evidence="3 4">
    <name type="scientific">Cellulomonas xiejunii</name>
    <dbReference type="NCBI Taxonomy" id="2968083"/>
    <lineage>
        <taxon>Bacteria</taxon>
        <taxon>Bacillati</taxon>
        <taxon>Actinomycetota</taxon>
        <taxon>Actinomycetes</taxon>
        <taxon>Micrococcales</taxon>
        <taxon>Cellulomonadaceae</taxon>
        <taxon>Cellulomonas</taxon>
    </lineage>
</organism>
<dbReference type="Pfam" id="PF12770">
    <property type="entry name" value="CHAT"/>
    <property type="match status" value="1"/>
</dbReference>
<dbReference type="InterPro" id="IPR024983">
    <property type="entry name" value="CHAT_dom"/>
</dbReference>
<name>A0ABY5KKE1_9CELL</name>
<feature type="region of interest" description="Disordered" evidence="1">
    <location>
        <begin position="512"/>
        <end position="547"/>
    </location>
</feature>
<dbReference type="InterPro" id="IPR011990">
    <property type="entry name" value="TPR-like_helical_dom_sf"/>
</dbReference>
<dbReference type="EMBL" id="CP101987">
    <property type="protein sequence ID" value="UUI70805.1"/>
    <property type="molecule type" value="Genomic_DNA"/>
</dbReference>
<proteinExistence type="predicted"/>
<evidence type="ECO:0000256" key="1">
    <source>
        <dbReference type="SAM" id="MobiDB-lite"/>
    </source>
</evidence>
<evidence type="ECO:0000259" key="2">
    <source>
        <dbReference type="Pfam" id="PF12770"/>
    </source>
</evidence>
<sequence>MLPEMSRDTAPGGARADLLREARALRTALDTDPAGARSDAVRVVAAARTLGEPEALAWGLRAVAVLHRHDGDPESAERLLGEAARVARRAGLAAVGAWVLASRSVARLELGRTAQARSDAMAALAVVEQHGADDPRVDGLRARLHLQLAVMDHNAGRLARAEARYRAVARDVAADSPDLVRAANNLALVLVARTSYVEALHWAQLAVDGAARLGPALRSWPYLTRALIKVHTGRLAEGLRDLEAAAAASQRAGQSSGEYYLEYADTMRELRLLPEAAVAGRRALDELARAGDGLVEVDARISLAETLLLSGDAEHAAEHAAAARDGARRQRRPGAHDRAVLVTAQALARSERAGVPELASVQRAAIRLAASGELAAAAEAHLVGGRIAVAVGARRRAAARFAAAADLARGGPLSVRLRGRVAAAMAARLARADDRVLAQCRAGLRDLARHRAALPTMELRALASGHGAELGELGLEVVVRGGSPAAVLRWMEQTRAAALGLAVPDDRVGVAVGNPEGASDAPGSVGSAFAVPSRDPDVPDGATPPEDVRPVVRQRSVIVADDEGAAHARRSAWLDDVEPRHPARAVPGLSTVRSALEGRHLVELGRYGGDLVAVVVGPAGARVVELGHVEAEVAGHLRALVFALRRMVEPSSAAAAAASRRSADMRIARLRALLVEPLSLPPDAELVVVPVGVLHGAPWSALHDGPVALAPSAATWMRTCERPARSGLPVVLVAGPDLRGAQDEVEALRSLHPDVRALGSGRSRAQDVVSAVADADLAHLACHGSLRSDNPMFSSVLLADGPVTVQELHRAGVAPRRLVLASCHSGADVAYAGDEVLGLVSAMLSQGTAGVVASIAAVPDVEVVDLMLALHRRLAAGETMARALHGARGEIDRDTPAGFVNWCTFSAHGAA</sequence>
<evidence type="ECO:0000313" key="3">
    <source>
        <dbReference type="EMBL" id="UUI70805.1"/>
    </source>
</evidence>
<dbReference type="SUPFAM" id="SSF48452">
    <property type="entry name" value="TPR-like"/>
    <property type="match status" value="1"/>
</dbReference>
<feature type="domain" description="CHAT" evidence="2">
    <location>
        <begin position="670"/>
        <end position="895"/>
    </location>
</feature>
<protein>
    <submittedName>
        <fullName evidence="3">CHAT domain-containing protein</fullName>
    </submittedName>
</protein>